<dbReference type="Pfam" id="PF06866">
    <property type="entry name" value="DUF1256"/>
    <property type="match status" value="1"/>
</dbReference>
<gene>
    <name evidence="1" type="ORF">SAMN04488134_10762</name>
</gene>
<dbReference type="EMBL" id="FODJ01000007">
    <property type="protein sequence ID" value="SEO40859.1"/>
    <property type="molecule type" value="Genomic_DNA"/>
</dbReference>
<accession>A0A1H8PFT9</accession>
<keyword evidence="2" id="KW-1185">Reference proteome</keyword>
<reference evidence="1 2" key="1">
    <citation type="submission" date="2016-10" db="EMBL/GenBank/DDBJ databases">
        <authorList>
            <person name="de Groot N.N."/>
        </authorList>
    </citation>
    <scope>NUCLEOTIDE SEQUENCE [LARGE SCALE GENOMIC DNA]</scope>
    <source>
        <strain evidence="1 2">CGMCC 1.10434</strain>
    </source>
</reference>
<dbReference type="RefSeq" id="WP_091497823.1">
    <property type="nucleotide sequence ID" value="NZ_FODJ01000007.1"/>
</dbReference>
<dbReference type="AlphaFoldDB" id="A0A1H8PFT9"/>
<dbReference type="InterPro" id="IPR009665">
    <property type="entry name" value="YyaC"/>
</dbReference>
<evidence type="ECO:0000313" key="1">
    <source>
        <dbReference type="EMBL" id="SEO40859.1"/>
    </source>
</evidence>
<protein>
    <submittedName>
        <fullName evidence="1">Putative sporulation protein YyaC</fullName>
    </submittedName>
</protein>
<sequence>MKLSGQQDARQTKITLSYDQPFLYRKLGDFIYQWLPSSLADIVIICIGSDRSTGDALGPITGTYLSKWGLKNFSVYGTLADPIHALNLNDRLSSIKNKHPKGFVIAIDACLGRSSSIGCINAHIGSLKPGLALKKKLPDVGDFSITGIVNASSPIDFLALQHTRLNLVMQQAEAIARSLLYLHRVRLTEKTSFSS</sequence>
<proteinExistence type="predicted"/>
<dbReference type="SUPFAM" id="SSF53163">
    <property type="entry name" value="HybD-like"/>
    <property type="match status" value="1"/>
</dbReference>
<name>A0A1H8PFT9_9BACI</name>
<dbReference type="InterPro" id="IPR023430">
    <property type="entry name" value="Pept_HybD-like_dom_sf"/>
</dbReference>
<dbReference type="NCBIfam" id="TIGR02841">
    <property type="entry name" value="spore_YyaC"/>
    <property type="match status" value="1"/>
</dbReference>
<dbReference type="OrthoDB" id="9815953at2"/>
<organism evidence="1 2">
    <name type="scientific">Amphibacillus marinus</name>
    <dbReference type="NCBI Taxonomy" id="872970"/>
    <lineage>
        <taxon>Bacteria</taxon>
        <taxon>Bacillati</taxon>
        <taxon>Bacillota</taxon>
        <taxon>Bacilli</taxon>
        <taxon>Bacillales</taxon>
        <taxon>Bacillaceae</taxon>
        <taxon>Amphibacillus</taxon>
    </lineage>
</organism>
<evidence type="ECO:0000313" key="2">
    <source>
        <dbReference type="Proteomes" id="UP000199300"/>
    </source>
</evidence>
<dbReference type="Proteomes" id="UP000199300">
    <property type="component" value="Unassembled WGS sequence"/>
</dbReference>
<dbReference type="STRING" id="872970.SAMN04488134_10762"/>